<dbReference type="PANTHER" id="PTHR18968:SF13">
    <property type="entry name" value="ACETOLACTATE SYNTHASE CATALYTIC SUBUNIT, MITOCHONDRIAL"/>
    <property type="match status" value="1"/>
</dbReference>
<dbReference type="InterPro" id="IPR045229">
    <property type="entry name" value="TPP_enz"/>
</dbReference>
<sequence length="576" mass="61161">MTANATRRMTGGAALAEMLKLHESGPMFGMGGFQLLPFYEACRVLKVQHYLINDERCGAFAADAYARVTNRPGLVDGTLGPGATNLATGLAEAFNAGMPMVAIIGDANRQHAWKNMTQEARQFDVLRPLVKEAIRVEVISRIPEHLRRAFAVATSGRPGPVLLAVPEDIAHGEHDFDAGDFWIDPGTLKAQARRSRPARDDLARAAALLAKAERPLILAGGGVHISEASEALLALAEAQGIPVAHTMSGKGAIGCNHALSAGVFGRYSRIANDLIGMSDCLLVVGCKLGEIATKRFTLMPAGVPLIHLDIVAEEIGRTTRQDVALVGDARCGLEDLLAELGPRTDRRAAWCAEVPKRMATWLDSARDRLESVESPINVGRLMGELNKILPDDAVLVADGGFAGHWGGLLFDTKRAGRGFVADRGFASIGYGVPGGIGAQIGVGSKRRVVSLTGDGGFNMSMGDLETARRVGAPIVACIFNNAASGYVKALQHAVFGHGNYQSSDLVEMNYANIADAMGCQGIRVEDPERLGDAIRAGLENTDTPTVLDIVVTRDPAKMLPAADNRTLKVTKGDRPV</sequence>
<dbReference type="Pfam" id="PF00205">
    <property type="entry name" value="TPP_enzyme_M"/>
    <property type="match status" value="1"/>
</dbReference>
<feature type="domain" description="Thiamine pyrophosphate enzyme TPP-binding" evidence="5">
    <location>
        <begin position="400"/>
        <end position="549"/>
    </location>
</feature>
<protein>
    <submittedName>
        <fullName evidence="7">Acetolactate synthase-1/2/3 large subunit</fullName>
    </submittedName>
</protein>
<dbReference type="SUPFAM" id="SSF52467">
    <property type="entry name" value="DHS-like NAD/FAD-binding domain"/>
    <property type="match status" value="1"/>
</dbReference>
<dbReference type="GO" id="GO:0009097">
    <property type="term" value="P:isoleucine biosynthetic process"/>
    <property type="evidence" value="ECO:0007669"/>
    <property type="project" value="TreeGrafter"/>
</dbReference>
<name>A0A1I4CEF8_9PROT</name>
<dbReference type="GO" id="GO:0005948">
    <property type="term" value="C:acetolactate synthase complex"/>
    <property type="evidence" value="ECO:0007669"/>
    <property type="project" value="TreeGrafter"/>
</dbReference>
<dbReference type="STRING" id="1123062.SAMN02745775_107127"/>
<evidence type="ECO:0000259" key="6">
    <source>
        <dbReference type="Pfam" id="PF02776"/>
    </source>
</evidence>
<dbReference type="RefSeq" id="WP_092961317.1">
    <property type="nucleotide sequence ID" value="NZ_FOSQ01000007.1"/>
</dbReference>
<dbReference type="SUPFAM" id="SSF52518">
    <property type="entry name" value="Thiamin diphosphate-binding fold (THDP-binding)"/>
    <property type="match status" value="2"/>
</dbReference>
<reference evidence="7 8" key="1">
    <citation type="submission" date="2016-10" db="EMBL/GenBank/DDBJ databases">
        <authorList>
            <person name="de Groot N.N."/>
        </authorList>
    </citation>
    <scope>NUCLEOTIDE SEQUENCE [LARGE SCALE GENOMIC DNA]</scope>
    <source>
        <strain evidence="7 8">DSM 19981</strain>
    </source>
</reference>
<dbReference type="InterPro" id="IPR011766">
    <property type="entry name" value="TPP_enzyme_TPP-bd"/>
</dbReference>
<evidence type="ECO:0000256" key="2">
    <source>
        <dbReference type="ARBA" id="ARBA00023052"/>
    </source>
</evidence>
<dbReference type="Pfam" id="PF02775">
    <property type="entry name" value="TPP_enzyme_C"/>
    <property type="match status" value="1"/>
</dbReference>
<feature type="domain" description="Thiamine pyrophosphate enzyme N-terminal TPP-binding" evidence="6">
    <location>
        <begin position="9"/>
        <end position="122"/>
    </location>
</feature>
<evidence type="ECO:0000256" key="3">
    <source>
        <dbReference type="RuleBase" id="RU362132"/>
    </source>
</evidence>
<dbReference type="Proteomes" id="UP000199473">
    <property type="component" value="Unassembled WGS sequence"/>
</dbReference>
<evidence type="ECO:0000256" key="1">
    <source>
        <dbReference type="ARBA" id="ARBA00007812"/>
    </source>
</evidence>
<dbReference type="InterPro" id="IPR029035">
    <property type="entry name" value="DHS-like_NAD/FAD-binding_dom"/>
</dbReference>
<dbReference type="PANTHER" id="PTHR18968">
    <property type="entry name" value="THIAMINE PYROPHOSPHATE ENZYMES"/>
    <property type="match status" value="1"/>
</dbReference>
<dbReference type="GO" id="GO:0003984">
    <property type="term" value="F:acetolactate synthase activity"/>
    <property type="evidence" value="ECO:0007669"/>
    <property type="project" value="TreeGrafter"/>
</dbReference>
<proteinExistence type="inferred from homology"/>
<feature type="domain" description="Thiamine pyrophosphate enzyme central" evidence="4">
    <location>
        <begin position="202"/>
        <end position="336"/>
    </location>
</feature>
<dbReference type="CDD" id="cd07035">
    <property type="entry name" value="TPP_PYR_POX_like"/>
    <property type="match status" value="1"/>
</dbReference>
<evidence type="ECO:0000313" key="7">
    <source>
        <dbReference type="EMBL" id="SFK78669.1"/>
    </source>
</evidence>
<dbReference type="GO" id="GO:0009099">
    <property type="term" value="P:L-valine biosynthetic process"/>
    <property type="evidence" value="ECO:0007669"/>
    <property type="project" value="TreeGrafter"/>
</dbReference>
<organism evidence="7 8">
    <name type="scientific">Falsiroseomonas stagni DSM 19981</name>
    <dbReference type="NCBI Taxonomy" id="1123062"/>
    <lineage>
        <taxon>Bacteria</taxon>
        <taxon>Pseudomonadati</taxon>
        <taxon>Pseudomonadota</taxon>
        <taxon>Alphaproteobacteria</taxon>
        <taxon>Acetobacterales</taxon>
        <taxon>Roseomonadaceae</taxon>
        <taxon>Falsiroseomonas</taxon>
    </lineage>
</organism>
<evidence type="ECO:0000259" key="4">
    <source>
        <dbReference type="Pfam" id="PF00205"/>
    </source>
</evidence>
<dbReference type="EMBL" id="FOSQ01000007">
    <property type="protein sequence ID" value="SFK78669.1"/>
    <property type="molecule type" value="Genomic_DNA"/>
</dbReference>
<keyword evidence="2 3" id="KW-0786">Thiamine pyrophosphate</keyword>
<dbReference type="Pfam" id="PF02776">
    <property type="entry name" value="TPP_enzyme_N"/>
    <property type="match status" value="1"/>
</dbReference>
<evidence type="ECO:0000313" key="8">
    <source>
        <dbReference type="Proteomes" id="UP000199473"/>
    </source>
</evidence>
<dbReference type="Gene3D" id="3.40.50.1220">
    <property type="entry name" value="TPP-binding domain"/>
    <property type="match status" value="1"/>
</dbReference>
<dbReference type="AlphaFoldDB" id="A0A1I4CEF8"/>
<dbReference type="Gene3D" id="3.40.50.970">
    <property type="match status" value="2"/>
</dbReference>
<dbReference type="GO" id="GO:0050660">
    <property type="term" value="F:flavin adenine dinucleotide binding"/>
    <property type="evidence" value="ECO:0007669"/>
    <property type="project" value="TreeGrafter"/>
</dbReference>
<dbReference type="OrthoDB" id="4494979at2"/>
<dbReference type="InterPro" id="IPR029061">
    <property type="entry name" value="THDP-binding"/>
</dbReference>
<keyword evidence="8" id="KW-1185">Reference proteome</keyword>
<dbReference type="InterPro" id="IPR012001">
    <property type="entry name" value="Thiamin_PyroP_enz_TPP-bd_dom"/>
</dbReference>
<evidence type="ECO:0000259" key="5">
    <source>
        <dbReference type="Pfam" id="PF02775"/>
    </source>
</evidence>
<dbReference type="InterPro" id="IPR012000">
    <property type="entry name" value="Thiamin_PyroP_enz_cen_dom"/>
</dbReference>
<gene>
    <name evidence="7" type="ORF">SAMN02745775_107127</name>
</gene>
<dbReference type="GO" id="GO:0030976">
    <property type="term" value="F:thiamine pyrophosphate binding"/>
    <property type="evidence" value="ECO:0007669"/>
    <property type="project" value="InterPro"/>
</dbReference>
<accession>A0A1I4CEF8</accession>
<dbReference type="GO" id="GO:0000287">
    <property type="term" value="F:magnesium ion binding"/>
    <property type="evidence" value="ECO:0007669"/>
    <property type="project" value="InterPro"/>
</dbReference>
<comment type="similarity">
    <text evidence="1 3">Belongs to the TPP enzyme family.</text>
</comment>